<dbReference type="Proteomes" id="UP001304970">
    <property type="component" value="Chromosome"/>
</dbReference>
<evidence type="ECO:0000313" key="2">
    <source>
        <dbReference type="Proteomes" id="UP001304970"/>
    </source>
</evidence>
<dbReference type="GeneID" id="89227611"/>
<protein>
    <submittedName>
        <fullName evidence="1">Uncharacterized protein</fullName>
    </submittedName>
</protein>
<dbReference type="PROSITE" id="PS51257">
    <property type="entry name" value="PROKAR_LIPOPROTEIN"/>
    <property type="match status" value="1"/>
</dbReference>
<dbReference type="AlphaFoldDB" id="A0AA96VH50"/>
<name>A0AA96VH50_9EURY</name>
<accession>A0AA96VH50</accession>
<dbReference type="RefSeq" id="WP_338097979.1">
    <property type="nucleotide sequence ID" value="NZ_CP131061.1"/>
</dbReference>
<organism evidence="1 2">
    <name type="scientific">Methanolapillus ohkumae</name>
    <dbReference type="NCBI Taxonomy" id="3028298"/>
    <lineage>
        <taxon>Archaea</taxon>
        <taxon>Methanobacteriati</taxon>
        <taxon>Methanobacteriota</taxon>
        <taxon>Stenosarchaea group</taxon>
        <taxon>Methanomicrobia</taxon>
        <taxon>Methanosarcinales</taxon>
        <taxon>Methanosarcinaceae</taxon>
        <taxon>Methanolapillus</taxon>
    </lineage>
</organism>
<proteinExistence type="predicted"/>
<keyword evidence="2" id="KW-1185">Reference proteome</keyword>
<gene>
    <name evidence="1" type="ORF">MsAm2_02090</name>
</gene>
<reference evidence="1 2" key="1">
    <citation type="submission" date="2023-07" db="EMBL/GenBank/DDBJ databases">
        <title>Closed genome sequence of Methanosarcinaceae archaeon Am2.</title>
        <authorList>
            <person name="Poehlein A."/>
            <person name="Protasov E."/>
            <person name="Platt K."/>
            <person name="Reeh H."/>
            <person name="Daniel R."/>
            <person name="Brune A."/>
        </authorList>
    </citation>
    <scope>NUCLEOTIDE SEQUENCE [LARGE SCALE GENOMIC DNA]</scope>
    <source>
        <strain evidence="1 2">Am2</strain>
    </source>
</reference>
<dbReference type="EMBL" id="CP131061">
    <property type="protein sequence ID" value="WNY26447.1"/>
    <property type="molecule type" value="Genomic_DNA"/>
</dbReference>
<evidence type="ECO:0000313" key="1">
    <source>
        <dbReference type="EMBL" id="WNY26447.1"/>
    </source>
</evidence>
<sequence>MNSKTVLFFGMILIFIFISGCVEYEKTEPIHENSSGTEDIPTEQNPNIQYNTSYETTEFEYGGREKIPKDQNAKYLTTESFYTYVYASPETLEKSDLIVYGTVKEIKPSFLDSNDGTKLSQLTFNYSQDGPIARSDNITIYTDIIFTVNDWAKGNSSDEITVRLIGGEVNNVVQYREMWPSPWDFKEGGQYLLYLTYYSEAYELRAPNGIQKVINEEN</sequence>